<dbReference type="GO" id="GO:0000027">
    <property type="term" value="P:ribosomal large subunit assembly"/>
    <property type="evidence" value="ECO:0007669"/>
    <property type="project" value="InterPro"/>
</dbReference>
<feature type="region of interest" description="Disordered" evidence="5">
    <location>
        <begin position="270"/>
        <end position="333"/>
    </location>
</feature>
<keyword evidence="3 4" id="KW-0539">Nucleus</keyword>
<evidence type="ECO:0000313" key="8">
    <source>
        <dbReference type="Proteomes" id="UP001355207"/>
    </source>
</evidence>
<evidence type="ECO:0000256" key="5">
    <source>
        <dbReference type="SAM" id="MobiDB-lite"/>
    </source>
</evidence>
<dbReference type="GeneID" id="91096646"/>
<gene>
    <name evidence="7" type="ORF">L201_005976</name>
</gene>
<evidence type="ECO:0000256" key="2">
    <source>
        <dbReference type="ARBA" id="ARBA00010782"/>
    </source>
</evidence>
<comment type="similarity">
    <text evidence="2 4">Belongs to the RPF2 family.</text>
</comment>
<dbReference type="RefSeq" id="XP_066077799.1">
    <property type="nucleotide sequence ID" value="XM_066221702.1"/>
</dbReference>
<dbReference type="AlphaFoldDB" id="A0AAX4JZY7"/>
<evidence type="ECO:0000256" key="3">
    <source>
        <dbReference type="ARBA" id="ARBA00023242"/>
    </source>
</evidence>
<evidence type="ECO:0000313" key="7">
    <source>
        <dbReference type="EMBL" id="WWC91036.1"/>
    </source>
</evidence>
<dbReference type="GO" id="GO:0019843">
    <property type="term" value="F:rRNA binding"/>
    <property type="evidence" value="ECO:0007669"/>
    <property type="project" value="UniProtKB-UniRule"/>
</dbReference>
<dbReference type="GO" id="GO:0000463">
    <property type="term" value="P:maturation of LSU-rRNA from tricistronic rRNA transcript (SSU-rRNA, 5.8S rRNA, LSU-rRNA)"/>
    <property type="evidence" value="ECO:0007669"/>
    <property type="project" value="TreeGrafter"/>
</dbReference>
<evidence type="ECO:0000256" key="1">
    <source>
        <dbReference type="ARBA" id="ARBA00004604"/>
    </source>
</evidence>
<dbReference type="PROSITE" id="PS50833">
    <property type="entry name" value="BRIX"/>
    <property type="match status" value="1"/>
</dbReference>
<reference evidence="7 8" key="1">
    <citation type="submission" date="2024-01" db="EMBL/GenBank/DDBJ databases">
        <title>Comparative genomics of Cryptococcus and Kwoniella reveals pathogenesis evolution and contrasting modes of karyotype evolution via chromosome fusion or intercentromeric recombination.</title>
        <authorList>
            <person name="Coelho M.A."/>
            <person name="David-Palma M."/>
            <person name="Shea T."/>
            <person name="Bowers K."/>
            <person name="McGinley-Smith S."/>
            <person name="Mohammad A.W."/>
            <person name="Gnirke A."/>
            <person name="Yurkov A.M."/>
            <person name="Nowrousian M."/>
            <person name="Sun S."/>
            <person name="Cuomo C.A."/>
            <person name="Heitman J."/>
        </authorList>
    </citation>
    <scope>NUCLEOTIDE SEQUENCE [LARGE SCALE GENOMIC DNA]</scope>
    <source>
        <strain evidence="7 8">CBS 6074</strain>
    </source>
</reference>
<feature type="domain" description="Brix" evidence="6">
    <location>
        <begin position="30"/>
        <end position="256"/>
    </location>
</feature>
<evidence type="ECO:0000256" key="4">
    <source>
        <dbReference type="RuleBase" id="RU367086"/>
    </source>
</evidence>
<protein>
    <recommendedName>
        <fullName evidence="4">Ribosome production factor 2 homolog</fullName>
    </recommendedName>
    <alternativeName>
        <fullName evidence="4">Ribosome biogenesis protein RPF2 homolog</fullName>
    </alternativeName>
</protein>
<dbReference type="Pfam" id="PF04427">
    <property type="entry name" value="Brix"/>
    <property type="match status" value="1"/>
</dbReference>
<accession>A0AAX4JZY7</accession>
<dbReference type="InterPro" id="IPR007109">
    <property type="entry name" value="Brix"/>
</dbReference>
<dbReference type="SMART" id="SM00879">
    <property type="entry name" value="Brix"/>
    <property type="match status" value="1"/>
</dbReference>
<proteinExistence type="inferred from homology"/>
<dbReference type="Proteomes" id="UP001355207">
    <property type="component" value="Chromosome 8"/>
</dbReference>
<dbReference type="PANTHER" id="PTHR12728">
    <property type="entry name" value="BRIX DOMAIN CONTAINING PROTEIN"/>
    <property type="match status" value="1"/>
</dbReference>
<evidence type="ECO:0000259" key="6">
    <source>
        <dbReference type="PROSITE" id="PS50833"/>
    </source>
</evidence>
<sequence>MSMLRTIKPKNARVKRALAQREPQIVENEKTAIFVRGQATSDIVRNVMKDLYALKRPNAINFSRKNDIHPFEDSSSLEFFANKNDSSLFVTGLHSKKRPHNLVFSRMFDGRILDMLELGVDDFKSMDEFDSPKSSVGIRPLMVFHSDLFDVHPKYMSIKSMLLDFYNGHALKEIPLIGGIEHVISITAGPLPSDIEVNGLGGGAEEDTKNLPKVHFRVYTLKLISSGVAKQPKIQLTEMGPSIDFKLRRIQDPDEELLKMSLKRPKLSKNNIESGLGKKKKNIETDQMGDKIGKLHLEKQDLSKMQGRKMKGLKIKKTKTSTSANDDIEIDEE</sequence>
<feature type="compositionally biased region" description="Basic residues" evidence="5">
    <location>
        <begin position="306"/>
        <end position="319"/>
    </location>
</feature>
<keyword evidence="8" id="KW-1185">Reference proteome</keyword>
<dbReference type="PANTHER" id="PTHR12728:SF0">
    <property type="entry name" value="RIBOSOME PRODUCTION FACTOR 2 HOMOLOG"/>
    <property type="match status" value="1"/>
</dbReference>
<name>A0AAX4JZY7_9TREE</name>
<dbReference type="GO" id="GO:0005730">
    <property type="term" value="C:nucleolus"/>
    <property type="evidence" value="ECO:0007669"/>
    <property type="project" value="UniProtKB-SubCell"/>
</dbReference>
<feature type="compositionally biased region" description="Basic and acidic residues" evidence="5">
    <location>
        <begin position="282"/>
        <end position="302"/>
    </location>
</feature>
<dbReference type="InterPro" id="IPR039770">
    <property type="entry name" value="Rpf2"/>
</dbReference>
<comment type="subcellular location">
    <subcellularLocation>
        <location evidence="1 4">Nucleus</location>
        <location evidence="1 4">Nucleolus</location>
    </subcellularLocation>
</comment>
<dbReference type="EMBL" id="CP144105">
    <property type="protein sequence ID" value="WWC91036.1"/>
    <property type="molecule type" value="Genomic_DNA"/>
</dbReference>
<organism evidence="7 8">
    <name type="scientific">Kwoniella dendrophila CBS 6074</name>
    <dbReference type="NCBI Taxonomy" id="1295534"/>
    <lineage>
        <taxon>Eukaryota</taxon>
        <taxon>Fungi</taxon>
        <taxon>Dikarya</taxon>
        <taxon>Basidiomycota</taxon>
        <taxon>Agaricomycotina</taxon>
        <taxon>Tremellomycetes</taxon>
        <taxon>Tremellales</taxon>
        <taxon>Cryptococcaceae</taxon>
        <taxon>Kwoniella</taxon>
    </lineage>
</organism>